<sequence>MTDDAGTVMTETPPPVPPAAVRRLRLTNFRSYADLDLDLDVAPVALFGENGAGKTNLLEALSFLAPGRGLRSAGADGVALKQDGVVASEWAVFAEADTLEGGYRLGVGARGSARRETRIDGEPAAQNVLARLLPMIWLTPAQDRLFAGPRADRLKFFDRLVHAADPAHGDAAGAYEKSRVRRQRLLDEGGQDPAWLGAIEVEMAGHGVAMAAARLDALIRLQGEIDRRPEGVFPQADLALDGAVEADLADGITAAEAEDRFLLALRDGRRRDGAAGRTLTRGPHRTELLARHRGKDQPAGDCSTGEQKALILTLALAQARALGQQWGVAPLLLFDEACAHLDATRREGLAAEILASGSQAWLTGVERVLFDPFGPAIQYHEVRGGKVCPA</sequence>
<dbReference type="InterPro" id="IPR042174">
    <property type="entry name" value="RecF_2"/>
</dbReference>
<dbReference type="GO" id="GO:0005737">
    <property type="term" value="C:cytoplasm"/>
    <property type="evidence" value="ECO:0007669"/>
    <property type="project" value="UniProtKB-SubCell"/>
</dbReference>
<evidence type="ECO:0000313" key="9">
    <source>
        <dbReference type="Proteomes" id="UP000273675"/>
    </source>
</evidence>
<feature type="domain" description="RecF/RecN/SMC N-terminal" evidence="7">
    <location>
        <begin position="21"/>
        <end position="359"/>
    </location>
</feature>
<evidence type="ECO:0000259" key="7">
    <source>
        <dbReference type="Pfam" id="PF02463"/>
    </source>
</evidence>
<dbReference type="PANTHER" id="PTHR32182">
    <property type="entry name" value="DNA REPLICATION AND REPAIR PROTEIN RECF"/>
    <property type="match status" value="1"/>
</dbReference>
<comment type="similarity">
    <text evidence="6">Belongs to the RecF family.</text>
</comment>
<dbReference type="Gene3D" id="3.40.50.300">
    <property type="entry name" value="P-loop containing nucleotide triphosphate hydrolases"/>
    <property type="match status" value="1"/>
</dbReference>
<dbReference type="Pfam" id="PF02463">
    <property type="entry name" value="SMC_N"/>
    <property type="match status" value="1"/>
</dbReference>
<evidence type="ECO:0000256" key="6">
    <source>
        <dbReference type="HAMAP-Rule" id="MF_00365"/>
    </source>
</evidence>
<feature type="binding site" evidence="6">
    <location>
        <begin position="48"/>
        <end position="55"/>
    </location>
    <ligand>
        <name>ATP</name>
        <dbReference type="ChEBI" id="CHEBI:30616"/>
    </ligand>
</feature>
<dbReference type="InterPro" id="IPR027417">
    <property type="entry name" value="P-loop_NTPase"/>
</dbReference>
<evidence type="ECO:0000256" key="3">
    <source>
        <dbReference type="ARBA" id="ARBA00022741"/>
    </source>
</evidence>
<accession>A0A495CXR0</accession>
<dbReference type="GO" id="GO:0003697">
    <property type="term" value="F:single-stranded DNA binding"/>
    <property type="evidence" value="ECO:0007669"/>
    <property type="project" value="UniProtKB-UniRule"/>
</dbReference>
<keyword evidence="3 6" id="KW-0547">Nucleotide-binding</keyword>
<dbReference type="InterPro" id="IPR003395">
    <property type="entry name" value="RecF/RecN/SMC_N"/>
</dbReference>
<dbReference type="GO" id="GO:0005524">
    <property type="term" value="F:ATP binding"/>
    <property type="evidence" value="ECO:0007669"/>
    <property type="project" value="UniProtKB-UniRule"/>
</dbReference>
<organism evidence="8 9">
    <name type="scientific">Maricaulis maris</name>
    <dbReference type="NCBI Taxonomy" id="74318"/>
    <lineage>
        <taxon>Bacteria</taxon>
        <taxon>Pseudomonadati</taxon>
        <taxon>Pseudomonadota</taxon>
        <taxon>Alphaproteobacteria</taxon>
        <taxon>Maricaulales</taxon>
        <taxon>Maricaulaceae</taxon>
        <taxon>Maricaulis</taxon>
    </lineage>
</organism>
<evidence type="ECO:0000256" key="1">
    <source>
        <dbReference type="ARBA" id="ARBA00022490"/>
    </source>
</evidence>
<reference evidence="8 9" key="1">
    <citation type="submission" date="2018-10" db="EMBL/GenBank/DDBJ databases">
        <title>Genomic Encyclopedia of Type Strains, Phase IV (KMG-IV): sequencing the most valuable type-strain genomes for metagenomic binning, comparative biology and taxonomic classification.</title>
        <authorList>
            <person name="Goeker M."/>
        </authorList>
    </citation>
    <scope>NUCLEOTIDE SEQUENCE [LARGE SCALE GENOMIC DNA]</scope>
    <source>
        <strain evidence="8 9">DSM 4734</strain>
    </source>
</reference>
<evidence type="ECO:0000256" key="4">
    <source>
        <dbReference type="ARBA" id="ARBA00022840"/>
    </source>
</evidence>
<protein>
    <recommendedName>
        <fullName evidence="6">DNA replication and repair protein RecF</fullName>
    </recommendedName>
</protein>
<comment type="function">
    <text evidence="6">The RecF protein is involved in DNA metabolism; it is required for DNA replication and normal SOS inducibility. RecF binds preferentially to single-stranded, linear DNA. It also seems to bind ATP.</text>
</comment>
<keyword evidence="6" id="KW-0234">DNA repair</keyword>
<dbReference type="Proteomes" id="UP000273675">
    <property type="component" value="Unassembled WGS sequence"/>
</dbReference>
<gene>
    <name evidence="6" type="primary">recF</name>
    <name evidence="8" type="ORF">C7435_3263</name>
</gene>
<dbReference type="NCBIfam" id="TIGR00611">
    <property type="entry name" value="recf"/>
    <property type="match status" value="1"/>
</dbReference>
<proteinExistence type="inferred from homology"/>
<keyword evidence="6" id="KW-0742">SOS response</keyword>
<dbReference type="SUPFAM" id="SSF52540">
    <property type="entry name" value="P-loop containing nucleoside triphosphate hydrolases"/>
    <property type="match status" value="1"/>
</dbReference>
<dbReference type="GO" id="GO:0006260">
    <property type="term" value="P:DNA replication"/>
    <property type="evidence" value="ECO:0007669"/>
    <property type="project" value="UniProtKB-UniRule"/>
</dbReference>
<dbReference type="GO" id="GO:0009432">
    <property type="term" value="P:SOS response"/>
    <property type="evidence" value="ECO:0007669"/>
    <property type="project" value="UniProtKB-UniRule"/>
</dbReference>
<dbReference type="PANTHER" id="PTHR32182:SF0">
    <property type="entry name" value="DNA REPLICATION AND REPAIR PROTEIN RECF"/>
    <property type="match status" value="1"/>
</dbReference>
<dbReference type="GO" id="GO:0006302">
    <property type="term" value="P:double-strand break repair"/>
    <property type="evidence" value="ECO:0007669"/>
    <property type="project" value="TreeGrafter"/>
</dbReference>
<evidence type="ECO:0000256" key="2">
    <source>
        <dbReference type="ARBA" id="ARBA00022705"/>
    </source>
</evidence>
<evidence type="ECO:0000313" key="8">
    <source>
        <dbReference type="EMBL" id="RKQ89561.1"/>
    </source>
</evidence>
<keyword evidence="5 6" id="KW-0238">DNA-binding</keyword>
<keyword evidence="2 6" id="KW-0235">DNA replication</keyword>
<comment type="subcellular location">
    <subcellularLocation>
        <location evidence="6">Cytoplasm</location>
    </subcellularLocation>
</comment>
<dbReference type="AlphaFoldDB" id="A0A495CXR0"/>
<dbReference type="GO" id="GO:0000731">
    <property type="term" value="P:DNA synthesis involved in DNA repair"/>
    <property type="evidence" value="ECO:0007669"/>
    <property type="project" value="TreeGrafter"/>
</dbReference>
<comment type="caution">
    <text evidence="8">The sequence shown here is derived from an EMBL/GenBank/DDBJ whole genome shotgun (WGS) entry which is preliminary data.</text>
</comment>
<evidence type="ECO:0000256" key="5">
    <source>
        <dbReference type="ARBA" id="ARBA00023125"/>
    </source>
</evidence>
<keyword evidence="6" id="KW-0227">DNA damage</keyword>
<name>A0A495CXR0_9PROT</name>
<dbReference type="HAMAP" id="MF_00365">
    <property type="entry name" value="RecF"/>
    <property type="match status" value="1"/>
</dbReference>
<dbReference type="Gene3D" id="1.20.1050.90">
    <property type="entry name" value="RecF/RecN/SMC, N-terminal domain"/>
    <property type="match status" value="1"/>
</dbReference>
<keyword evidence="1 6" id="KW-0963">Cytoplasm</keyword>
<dbReference type="EMBL" id="RBIM01000009">
    <property type="protein sequence ID" value="RKQ89561.1"/>
    <property type="molecule type" value="Genomic_DNA"/>
</dbReference>
<dbReference type="InterPro" id="IPR001238">
    <property type="entry name" value="DNA-binding_RecF"/>
</dbReference>
<keyword evidence="4 6" id="KW-0067">ATP-binding</keyword>